<evidence type="ECO:0000313" key="1">
    <source>
        <dbReference type="EMBL" id="KAJ8679772.1"/>
    </source>
</evidence>
<name>A0ACC2P8L3_9HYME</name>
<proteinExistence type="predicted"/>
<dbReference type="EMBL" id="CM056742">
    <property type="protein sequence ID" value="KAJ8679772.1"/>
    <property type="molecule type" value="Genomic_DNA"/>
</dbReference>
<reference evidence="1" key="1">
    <citation type="submission" date="2023-04" db="EMBL/GenBank/DDBJ databases">
        <title>A chromosome-level genome assembly of the parasitoid wasp Eretmocerus hayati.</title>
        <authorList>
            <person name="Zhong Y."/>
            <person name="Liu S."/>
            <person name="Liu Y."/>
        </authorList>
    </citation>
    <scope>NUCLEOTIDE SEQUENCE</scope>
    <source>
        <strain evidence="1">ZJU_SS_LIU_2023</strain>
    </source>
</reference>
<protein>
    <submittedName>
        <fullName evidence="1">Uncharacterized protein</fullName>
    </submittedName>
</protein>
<gene>
    <name evidence="1" type="ORF">QAD02_015559</name>
</gene>
<comment type="caution">
    <text evidence="1">The sequence shown here is derived from an EMBL/GenBank/DDBJ whole genome shotgun (WGS) entry which is preliminary data.</text>
</comment>
<organism evidence="1 2">
    <name type="scientific">Eretmocerus hayati</name>
    <dbReference type="NCBI Taxonomy" id="131215"/>
    <lineage>
        <taxon>Eukaryota</taxon>
        <taxon>Metazoa</taxon>
        <taxon>Ecdysozoa</taxon>
        <taxon>Arthropoda</taxon>
        <taxon>Hexapoda</taxon>
        <taxon>Insecta</taxon>
        <taxon>Pterygota</taxon>
        <taxon>Neoptera</taxon>
        <taxon>Endopterygota</taxon>
        <taxon>Hymenoptera</taxon>
        <taxon>Apocrita</taxon>
        <taxon>Proctotrupomorpha</taxon>
        <taxon>Chalcidoidea</taxon>
        <taxon>Aphelinidae</taxon>
        <taxon>Aphelininae</taxon>
        <taxon>Eretmocerus</taxon>
    </lineage>
</organism>
<evidence type="ECO:0000313" key="2">
    <source>
        <dbReference type="Proteomes" id="UP001239111"/>
    </source>
</evidence>
<sequence length="1725" mass="190594">MSINVTVNGNPISLRRGKMVLSDLENIRKSEREQRKRLRLEQVQEQSRALSKKLLERARQIEQEQLNRLEQDGNTEMKRERSRRLMELHRRYQDTENIGYAHENATKQPDIESIRLMEGQKNRAQAKARGTEAVQRLQDANKVVSPRSKQQERLRQAREIENQRSSMVSKLPKNPTVDCDVMVEPHKQENVRTTPATVKKRAKCVVSKKTPVKKIPKQAKVHGTQTKTPSRISVSLHEKDASGTPTASCADKTKVDDRNSVPNYTTTVSGTFPRGTSVVSIHQSDDDEPRKSVPVTSSGSGKLNTFSRCHDKKLQDSSSDLSSTLSVSSSSISEDSSYFSDNQSKTETTKKTSKTHTSPVSSKITMYDYGTRQKKAYDRPSGLVERINVENQPNAEDMAQEILESRSQESALLANQRENSRQRTQDALLREKTRSDYRALMEKLEQLSKEERKLRASQISGAGDQLRPPCKTNEESLKKQKRMDRAFQNILRSSRDLGLEQQMERPITITPRDYIHSKPTPNPIWREPPYISRQGSVESLSEEDVEFIRKRRIPELLSKIEQMKRRLLEEYGADLPDDVFHASVNSLFNQSSTSGNQEKGNRNPPKTITPEPRVVNTSDNEAAQPVRRTPSKIKKNTVPARTISRHTPKPKVVTRDQQVQVEMEQKQSGEAKAHPIEPIVTIITPENADSISSCSSNSSSATDVVIGVGKQEITVEHPDRDKSARSSKDASKTTRYTVAKTPVKISFEKKDGMAYEVAGLLIDPEKKEITVLPKKKKSSELPAQKESLIISGQCHSLPGSRAGSPSKKSSRSAPSSRHSSPKKPPQQQQHRSQEKRGGSEKQAYRTQYTQVSIDSSTESSQMNSTSDTMGNSKFFARFHTKQVFSKRQDTSDTSTTYASPPMATAGALLNAMNSSTPILELLDSSTNERYRQKSSQVSPVSSPETPSPRTMKLPSNMPRPGRVSKSLKFMSVINTQSTNTPEASSLTSRGTRTSLQSTSARQRQSEAGSFAGTTSQTRACTCRNPGCKLFHDQIEDTHSYALLHCPKILKRYEDLQNVCTERIASLTDLIEKVRNEQKGLELSMATQEDSNSACQLIPNSQSSVSGDELVKNIEAIHAQLKRTLMDSQKLISGEGIAIAKSATDHDNAKKSSSSKGSPNAPEVLSASSHQTKVSSPTSPRGRTKPRIVNNERVNIRLDRFRVPQITEATTRTAAGAQTAEVSTASALLNGPEQNDEMVEKLSQEILEQSKSINKSVPNDDFKNSDNPLPQPSQEDVNEPEEASKEDTSVAENDQSVNLEMSNPNFVPLLAGIPKIPRIKSSATNSRSRPPVTLISGPYRPEIVSPVHELSTIVEFDTPDTINKSQISARSPSNRCRKKLVASEATQSTSSSPSKKTDAKLPKSKPSVHVAPLPAHRSPQLSFNTSSKSTARIADKSPKKSQDKSLEFFDKKHASLIEAKISASEDSMHSLPDVIIEQLQQSQDNTDGNHDFRISQISEMQSLPDENIDQMLISEIYDESKSKSDTPGQKQDVDQAVNEEHKQENDKGPLSSTSSTSISCLSGVSEITSTPSSNSFKCPSSPEEMGLALKKLGLAWAFTTLKKTREASALGSSSSSDVTPVNIGNRLISPVKKAQQQQQDGSTAHDLPEISDVSSISIKHANKSTEKSVLVKGRTSTPNRLTNNSNNSDGTISTLGSFSSDLNIVVQNESADITIPNISFSNNKLA</sequence>
<keyword evidence="2" id="KW-1185">Reference proteome</keyword>
<dbReference type="Proteomes" id="UP001239111">
    <property type="component" value="Chromosome 2"/>
</dbReference>
<accession>A0ACC2P8L3</accession>